<protein>
    <submittedName>
        <fullName evidence="2">Uncharacterized protein</fullName>
    </submittedName>
</protein>
<evidence type="ECO:0000313" key="2">
    <source>
        <dbReference type="EMBL" id="MFD1311570.1"/>
    </source>
</evidence>
<keyword evidence="3" id="KW-1185">Reference proteome</keyword>
<proteinExistence type="predicted"/>
<name>A0ABW3XQX2_9ACTN</name>
<feature type="region of interest" description="Disordered" evidence="1">
    <location>
        <begin position="1"/>
        <end position="31"/>
    </location>
</feature>
<sequence length="283" mass="32100">MVTSAPSHLQIITREKKNTRRPRQQIGARRAPRIPFTAGECQQAIALTEQVQRQVWSLFDVCSRRLAYALRPLIAAGWTGPQLTAEIATWGVPSNLKDPAAHTHHEIHRRQRLAELPPTPAEAVHAPCTDDGTRYEAMLRDRERHTPAWQRYTQQVRPQLRADMAELRERRRAQDAAATTVYRPVLRESEEAFLASLPPESWVDAPTPREIYAARAHRQAVGRGRMLPATDHAWQEHLRDHAAAAHACANLRVRWAREADLLRDAMAEGEAHGEDDCPAEESY</sequence>
<dbReference type="EMBL" id="JBHTMM010000083">
    <property type="protein sequence ID" value="MFD1311570.1"/>
    <property type="molecule type" value="Genomic_DNA"/>
</dbReference>
<organism evidence="2 3">
    <name type="scientific">Streptomyces kaempferi</name>
    <dbReference type="NCBI Taxonomy" id="333725"/>
    <lineage>
        <taxon>Bacteria</taxon>
        <taxon>Bacillati</taxon>
        <taxon>Actinomycetota</taxon>
        <taxon>Actinomycetes</taxon>
        <taxon>Kitasatosporales</taxon>
        <taxon>Streptomycetaceae</taxon>
        <taxon>Streptomyces</taxon>
    </lineage>
</organism>
<gene>
    <name evidence="2" type="ORF">ACFQ5X_37920</name>
</gene>
<evidence type="ECO:0000313" key="3">
    <source>
        <dbReference type="Proteomes" id="UP001597058"/>
    </source>
</evidence>
<evidence type="ECO:0000256" key="1">
    <source>
        <dbReference type="SAM" id="MobiDB-lite"/>
    </source>
</evidence>
<reference evidence="3" key="1">
    <citation type="journal article" date="2019" name="Int. J. Syst. Evol. Microbiol.">
        <title>The Global Catalogue of Microorganisms (GCM) 10K type strain sequencing project: providing services to taxonomists for standard genome sequencing and annotation.</title>
        <authorList>
            <consortium name="The Broad Institute Genomics Platform"/>
            <consortium name="The Broad Institute Genome Sequencing Center for Infectious Disease"/>
            <person name="Wu L."/>
            <person name="Ma J."/>
        </authorList>
    </citation>
    <scope>NUCLEOTIDE SEQUENCE [LARGE SCALE GENOMIC DNA]</scope>
    <source>
        <strain evidence="3">CGMCC 4.7020</strain>
    </source>
</reference>
<dbReference type="Proteomes" id="UP001597058">
    <property type="component" value="Unassembled WGS sequence"/>
</dbReference>
<dbReference type="RefSeq" id="WP_381238208.1">
    <property type="nucleotide sequence ID" value="NZ_JBHSKH010000055.1"/>
</dbReference>
<accession>A0ABW3XQX2</accession>
<comment type="caution">
    <text evidence="2">The sequence shown here is derived from an EMBL/GenBank/DDBJ whole genome shotgun (WGS) entry which is preliminary data.</text>
</comment>